<reference evidence="3" key="1">
    <citation type="submission" date="2020-01" db="EMBL/GenBank/DDBJ databases">
        <authorList>
            <person name="Mishra B."/>
        </authorList>
    </citation>
    <scope>NUCLEOTIDE SEQUENCE [LARGE SCALE GENOMIC DNA]</scope>
</reference>
<dbReference type="InterPro" id="IPR001810">
    <property type="entry name" value="F-box_dom"/>
</dbReference>
<feature type="compositionally biased region" description="Low complexity" evidence="1">
    <location>
        <begin position="15"/>
        <end position="25"/>
    </location>
</feature>
<feature type="compositionally biased region" description="Basic residues" evidence="1">
    <location>
        <begin position="1"/>
        <end position="12"/>
    </location>
</feature>
<comment type="caution">
    <text evidence="3">The sequence shown here is derived from an EMBL/GenBank/DDBJ whole genome shotgun (WGS) entry which is preliminary data.</text>
</comment>
<sequence>MSSPEKKKRNKTTTKELLLPPTPESTPSLYLPDDLLLSCFARVSRLDYPTLPLASKGFGSLISSPELYQIRSQLNRTEICLYVCLSLPPDPNPKWFTLCRRPKLGSPLLVPVTSPPSTPVEANFVAVVSEIYQIGGRINGVPSSNVSVLDCRSDGLTRGARLQTCVWLRTTEQPLPLMERYMLKQTHLNATMDLNW</sequence>
<dbReference type="Proteomes" id="UP000467841">
    <property type="component" value="Unassembled WGS sequence"/>
</dbReference>
<dbReference type="OrthoDB" id="45365at2759"/>
<feature type="domain" description="F-box" evidence="2">
    <location>
        <begin position="31"/>
        <end position="68"/>
    </location>
</feature>
<dbReference type="SUPFAM" id="SSF117281">
    <property type="entry name" value="Kelch motif"/>
    <property type="match status" value="1"/>
</dbReference>
<dbReference type="PANTHER" id="PTHR24414">
    <property type="entry name" value="F-BOX/KELCH-REPEAT PROTEIN SKIP4"/>
    <property type="match status" value="1"/>
</dbReference>
<feature type="region of interest" description="Disordered" evidence="1">
    <location>
        <begin position="1"/>
        <end position="25"/>
    </location>
</feature>
<proteinExistence type="predicted"/>
<dbReference type="PANTHER" id="PTHR24414:SF184">
    <property type="entry name" value="GALACTOSE OXIDASE_KELCH REPEAT SUPERFAMILY PROTEIN"/>
    <property type="match status" value="1"/>
</dbReference>
<gene>
    <name evidence="3" type="ORF">MERR_LOCUS11175</name>
</gene>
<evidence type="ECO:0000256" key="1">
    <source>
        <dbReference type="SAM" id="MobiDB-lite"/>
    </source>
</evidence>
<dbReference type="InterPro" id="IPR050354">
    <property type="entry name" value="F-box/kelch-repeat_ARATH"/>
</dbReference>
<evidence type="ECO:0000313" key="3">
    <source>
        <dbReference type="EMBL" id="CAA7023940.1"/>
    </source>
</evidence>
<evidence type="ECO:0000313" key="4">
    <source>
        <dbReference type="Proteomes" id="UP000467841"/>
    </source>
</evidence>
<accession>A0A6D2I887</accession>
<protein>
    <recommendedName>
        <fullName evidence="2">F-box domain-containing protein</fullName>
    </recommendedName>
</protein>
<keyword evidence="4" id="KW-1185">Reference proteome</keyword>
<dbReference type="Pfam" id="PF00646">
    <property type="entry name" value="F-box"/>
    <property type="match status" value="1"/>
</dbReference>
<organism evidence="3 4">
    <name type="scientific">Microthlaspi erraticum</name>
    <dbReference type="NCBI Taxonomy" id="1685480"/>
    <lineage>
        <taxon>Eukaryota</taxon>
        <taxon>Viridiplantae</taxon>
        <taxon>Streptophyta</taxon>
        <taxon>Embryophyta</taxon>
        <taxon>Tracheophyta</taxon>
        <taxon>Spermatophyta</taxon>
        <taxon>Magnoliopsida</taxon>
        <taxon>eudicotyledons</taxon>
        <taxon>Gunneridae</taxon>
        <taxon>Pentapetalae</taxon>
        <taxon>rosids</taxon>
        <taxon>malvids</taxon>
        <taxon>Brassicales</taxon>
        <taxon>Brassicaceae</taxon>
        <taxon>Coluteocarpeae</taxon>
        <taxon>Microthlaspi</taxon>
    </lineage>
</organism>
<evidence type="ECO:0000259" key="2">
    <source>
        <dbReference type="Pfam" id="PF00646"/>
    </source>
</evidence>
<dbReference type="InterPro" id="IPR015915">
    <property type="entry name" value="Kelch-typ_b-propeller"/>
</dbReference>
<name>A0A6D2I887_9BRAS</name>
<dbReference type="AlphaFoldDB" id="A0A6D2I887"/>
<dbReference type="EMBL" id="CACVBM020000843">
    <property type="protein sequence ID" value="CAA7023940.1"/>
    <property type="molecule type" value="Genomic_DNA"/>
</dbReference>
<dbReference type="InterPro" id="IPR036047">
    <property type="entry name" value="F-box-like_dom_sf"/>
</dbReference>
<dbReference type="SUPFAM" id="SSF81383">
    <property type="entry name" value="F-box domain"/>
    <property type="match status" value="1"/>
</dbReference>